<dbReference type="EMBL" id="JANAVB010011399">
    <property type="protein sequence ID" value="KAJ6837116.1"/>
    <property type="molecule type" value="Genomic_DNA"/>
</dbReference>
<dbReference type="InterPro" id="IPR056988">
    <property type="entry name" value="Zn_ribbon_pln"/>
</dbReference>
<accession>A0AAX6H7Y7</accession>
<dbReference type="PANTHER" id="PTHR44137:SF3">
    <property type="entry name" value="DNAJ HEAT SHOCK N-TERMINAL DOMAIN-CONTAINING PROTEIN"/>
    <property type="match status" value="1"/>
</dbReference>
<keyword evidence="4" id="KW-1185">Reference proteome</keyword>
<dbReference type="InterPro" id="IPR024593">
    <property type="entry name" value="DUF3444"/>
</dbReference>
<feature type="region of interest" description="Disordered" evidence="1">
    <location>
        <begin position="451"/>
        <end position="504"/>
    </location>
</feature>
<feature type="compositionally biased region" description="Basic and acidic residues" evidence="1">
    <location>
        <begin position="464"/>
        <end position="484"/>
    </location>
</feature>
<proteinExistence type="predicted"/>
<organism evidence="3 4">
    <name type="scientific">Iris pallida</name>
    <name type="common">Sweet iris</name>
    <dbReference type="NCBI Taxonomy" id="29817"/>
    <lineage>
        <taxon>Eukaryota</taxon>
        <taxon>Viridiplantae</taxon>
        <taxon>Streptophyta</taxon>
        <taxon>Embryophyta</taxon>
        <taxon>Tracheophyta</taxon>
        <taxon>Spermatophyta</taxon>
        <taxon>Magnoliopsida</taxon>
        <taxon>Liliopsida</taxon>
        <taxon>Asparagales</taxon>
        <taxon>Iridaceae</taxon>
        <taxon>Iridoideae</taxon>
        <taxon>Irideae</taxon>
        <taxon>Iris</taxon>
    </lineage>
</organism>
<dbReference type="GO" id="GO:0005783">
    <property type="term" value="C:endoplasmic reticulum"/>
    <property type="evidence" value="ECO:0007669"/>
    <property type="project" value="UniProtKB-ARBA"/>
</dbReference>
<dbReference type="SUPFAM" id="SSF46565">
    <property type="entry name" value="Chaperone J-domain"/>
    <property type="match status" value="1"/>
</dbReference>
<dbReference type="Proteomes" id="UP001140949">
    <property type="component" value="Unassembled WGS sequence"/>
</dbReference>
<dbReference type="Pfam" id="PF11926">
    <property type="entry name" value="DUF3444"/>
    <property type="match status" value="1"/>
</dbReference>
<feature type="region of interest" description="Disordered" evidence="1">
    <location>
        <begin position="125"/>
        <end position="154"/>
    </location>
</feature>
<gene>
    <name evidence="3" type="ORF">M6B38_121245</name>
</gene>
<feature type="compositionally biased region" description="Basic and acidic residues" evidence="1">
    <location>
        <begin position="302"/>
        <end position="320"/>
    </location>
</feature>
<dbReference type="Pfam" id="PF00226">
    <property type="entry name" value="DnaJ"/>
    <property type="match status" value="1"/>
</dbReference>
<dbReference type="InterPro" id="IPR001623">
    <property type="entry name" value="DnaJ_domain"/>
</dbReference>
<evidence type="ECO:0000313" key="3">
    <source>
        <dbReference type="EMBL" id="KAJ6837116.1"/>
    </source>
</evidence>
<dbReference type="CDD" id="cd06257">
    <property type="entry name" value="DnaJ"/>
    <property type="match status" value="1"/>
</dbReference>
<dbReference type="Pfam" id="PF23551">
    <property type="entry name" value="Zn_ribbon_20"/>
    <property type="match status" value="1"/>
</dbReference>
<feature type="domain" description="J" evidence="2">
    <location>
        <begin position="66"/>
        <end position="130"/>
    </location>
</feature>
<feature type="region of interest" description="Disordered" evidence="1">
    <location>
        <begin position="227"/>
        <end position="250"/>
    </location>
</feature>
<feature type="region of interest" description="Disordered" evidence="1">
    <location>
        <begin position="264"/>
        <end position="287"/>
    </location>
</feature>
<reference evidence="3" key="2">
    <citation type="submission" date="2023-04" db="EMBL/GenBank/DDBJ databases">
        <authorList>
            <person name="Bruccoleri R.E."/>
            <person name="Oakeley E.J."/>
            <person name="Faust A.-M."/>
            <person name="Dessus-Babus S."/>
            <person name="Altorfer M."/>
            <person name="Burckhardt D."/>
            <person name="Oertli M."/>
            <person name="Naumann U."/>
            <person name="Petersen F."/>
            <person name="Wong J."/>
        </authorList>
    </citation>
    <scope>NUCLEOTIDE SEQUENCE</scope>
    <source>
        <strain evidence="3">GSM-AAB239-AS_SAM_17_03QT</strain>
        <tissue evidence="3">Leaf</tissue>
    </source>
</reference>
<comment type="caution">
    <text evidence="3">The sequence shown here is derived from an EMBL/GenBank/DDBJ whole genome shotgun (WGS) entry which is preliminary data.</text>
</comment>
<dbReference type="PANTHER" id="PTHR44137">
    <property type="entry name" value="BNAC03G44070D PROTEIN"/>
    <property type="match status" value="1"/>
</dbReference>
<sequence length="760" mass="85846">MECNRDEALRAKEIAERKFTTKDVAGAKKFALKAQNLFPELEGISQMIATLDIYLASEVKINGESDWYAILSLNALADDETVKKQYRKLALQLHPDKNKSIGAEGAFKLISEAWSVLSDKSRKMAYDQKRSVKGSQQRESHHRKKHSVPNNSNNGFFDFANNATLKSKSQKSSTASVSTTFWTSCNRCKMQYEYLRVYLNHNLLCPNCHEAFLAVETGLPMNGATSNFSWTAPQQKSSKRKSALKNSYDSSGFHHGANQDSYNNSNFQWPPFSSTSGSGNATDTSSVSAQAANMVHQTFEKVKKEREEAQAATRREESLQRKKSSGNGTATVYYDNVAVCNVPKVDRLVKRRRSITDDIGTAGVVGTRELFGVNGKTGNTCFNGVPQMDKPTIGVGDACKMRMPSKIYKLSRENSEFDRRRLLMEKAKASIGRKLKEWNAAAAAKLAEKVKAKQKHKNNSNKKLVSDVDGRNRWSCKKSEDPRNKNKQGSGMKEPFDNGTTDSANPTIKAVTIVVPDPEFHDFDKDRLERSFEAEQVWATYDSEDGMPRLYILVQKVLSMRPFRVRMSFLNSKSNSELGPMNWIASGFAKTCGDFRVGRYQVNDTVNIFSHRVRSEKGARGVIRIIPRKGDTWALYKNWSPDWNELTPDDIIHKYDMVEVIDDYNEEQGVHVTPLVKIAGFRAVFHRHLDPKEVRRIPREEMFRFSHQVPSYLLTGEEAHNAPKGCRELDPAAIPSEFLQVITEFKEDEVMETAEQKPVS</sequence>
<dbReference type="InterPro" id="IPR018253">
    <property type="entry name" value="DnaJ_domain_CS"/>
</dbReference>
<evidence type="ECO:0000313" key="4">
    <source>
        <dbReference type="Proteomes" id="UP001140949"/>
    </source>
</evidence>
<feature type="compositionally biased region" description="Polar residues" evidence="1">
    <location>
        <begin position="227"/>
        <end position="236"/>
    </location>
</feature>
<evidence type="ECO:0000259" key="2">
    <source>
        <dbReference type="PROSITE" id="PS50076"/>
    </source>
</evidence>
<reference evidence="3" key="1">
    <citation type="journal article" date="2023" name="GigaByte">
        <title>Genome assembly of the bearded iris, Iris pallida Lam.</title>
        <authorList>
            <person name="Bruccoleri R.E."/>
            <person name="Oakeley E.J."/>
            <person name="Faust A.M.E."/>
            <person name="Altorfer M."/>
            <person name="Dessus-Babus S."/>
            <person name="Burckhardt D."/>
            <person name="Oertli M."/>
            <person name="Naumann U."/>
            <person name="Petersen F."/>
            <person name="Wong J."/>
        </authorList>
    </citation>
    <scope>NUCLEOTIDE SEQUENCE</scope>
    <source>
        <strain evidence="3">GSM-AAB239-AS_SAM_17_03QT</strain>
    </source>
</reference>
<dbReference type="PROSITE" id="PS00636">
    <property type="entry name" value="DNAJ_1"/>
    <property type="match status" value="1"/>
</dbReference>
<dbReference type="Gene3D" id="1.10.287.110">
    <property type="entry name" value="DnaJ domain"/>
    <property type="match status" value="1"/>
</dbReference>
<dbReference type="SMART" id="SM00271">
    <property type="entry name" value="DnaJ"/>
    <property type="match status" value="1"/>
</dbReference>
<dbReference type="InterPro" id="IPR036869">
    <property type="entry name" value="J_dom_sf"/>
</dbReference>
<dbReference type="PRINTS" id="PR00625">
    <property type="entry name" value="JDOMAIN"/>
</dbReference>
<dbReference type="AlphaFoldDB" id="A0AAX6H7Y7"/>
<name>A0AAX6H7Y7_IRIPA</name>
<dbReference type="PROSITE" id="PS50076">
    <property type="entry name" value="DNAJ_2"/>
    <property type="match status" value="1"/>
</dbReference>
<protein>
    <recommendedName>
        <fullName evidence="2">J domain-containing protein</fullName>
    </recommendedName>
</protein>
<evidence type="ECO:0000256" key="1">
    <source>
        <dbReference type="SAM" id="MobiDB-lite"/>
    </source>
</evidence>
<feature type="region of interest" description="Disordered" evidence="1">
    <location>
        <begin position="302"/>
        <end position="327"/>
    </location>
</feature>